<organism evidence="13 14">
    <name type="scientific">Patiria miniata</name>
    <name type="common">Bat star</name>
    <name type="synonym">Asterina miniata</name>
    <dbReference type="NCBI Taxonomy" id="46514"/>
    <lineage>
        <taxon>Eukaryota</taxon>
        <taxon>Metazoa</taxon>
        <taxon>Echinodermata</taxon>
        <taxon>Eleutherozoa</taxon>
        <taxon>Asterozoa</taxon>
        <taxon>Asteroidea</taxon>
        <taxon>Valvatacea</taxon>
        <taxon>Valvatida</taxon>
        <taxon>Asterinidae</taxon>
        <taxon>Patiria</taxon>
    </lineage>
</organism>
<dbReference type="PANTHER" id="PTHR11276:SF40">
    <property type="entry name" value="BRCT DOMAIN-CONTAINING PROTEIN"/>
    <property type="match status" value="1"/>
</dbReference>
<dbReference type="SUPFAM" id="SSF47802">
    <property type="entry name" value="DNA polymerase beta, N-terminal domain-like"/>
    <property type="match status" value="1"/>
</dbReference>
<dbReference type="Pfam" id="PF14792">
    <property type="entry name" value="DNA_pol_B_palm"/>
    <property type="match status" value="1"/>
</dbReference>
<feature type="binding site" evidence="10">
    <location>
        <position position="346"/>
    </location>
    <ligand>
        <name>Mg(2+)</name>
        <dbReference type="ChEBI" id="CHEBI:18420"/>
    </ligand>
</feature>
<dbReference type="Gene3D" id="1.10.150.110">
    <property type="entry name" value="DNA polymerase beta, N-terminal domain-like"/>
    <property type="match status" value="1"/>
</dbReference>
<dbReference type="InterPro" id="IPR043519">
    <property type="entry name" value="NT_sf"/>
</dbReference>
<dbReference type="GO" id="GO:0005634">
    <property type="term" value="C:nucleus"/>
    <property type="evidence" value="ECO:0007669"/>
    <property type="project" value="UniProtKB-SubCell"/>
</dbReference>
<reference evidence="13" key="1">
    <citation type="submission" date="2022-11" db="UniProtKB">
        <authorList>
            <consortium name="EnsemblMetazoa"/>
        </authorList>
    </citation>
    <scope>IDENTIFICATION</scope>
</reference>
<dbReference type="PROSITE" id="PS50172">
    <property type="entry name" value="BRCT"/>
    <property type="match status" value="1"/>
</dbReference>
<evidence type="ECO:0000256" key="7">
    <source>
        <dbReference type="ARBA" id="ARBA00022842"/>
    </source>
</evidence>
<dbReference type="SUPFAM" id="SSF52113">
    <property type="entry name" value="BRCT domain"/>
    <property type="match status" value="1"/>
</dbReference>
<dbReference type="PROSITE" id="PS00522">
    <property type="entry name" value="DNA_POLYMERASE_X"/>
    <property type="match status" value="1"/>
</dbReference>
<dbReference type="AlphaFoldDB" id="A0A914B422"/>
<comment type="cofactor">
    <cofactor evidence="1 10">
        <name>Mg(2+)</name>
        <dbReference type="ChEBI" id="CHEBI:18420"/>
    </cofactor>
</comment>
<dbReference type="GO" id="GO:0006303">
    <property type="term" value="P:double-strand break repair via nonhomologous end joining"/>
    <property type="evidence" value="ECO:0007669"/>
    <property type="project" value="TreeGrafter"/>
</dbReference>
<evidence type="ECO:0000256" key="3">
    <source>
        <dbReference type="ARBA" id="ARBA00008323"/>
    </source>
</evidence>
<dbReference type="PIRSF" id="PIRSF000817">
    <property type="entry name" value="DNA_NT"/>
    <property type="match status" value="1"/>
</dbReference>
<keyword evidence="6 9" id="KW-0479">Metal-binding</keyword>
<dbReference type="InterPro" id="IPR001357">
    <property type="entry name" value="BRCT_dom"/>
</dbReference>
<dbReference type="PRINTS" id="PR00871">
    <property type="entry name" value="DNAPOLXTDT"/>
</dbReference>
<evidence type="ECO:0000256" key="1">
    <source>
        <dbReference type="ARBA" id="ARBA00001946"/>
    </source>
</evidence>
<dbReference type="Gene3D" id="3.40.50.10190">
    <property type="entry name" value="BRCT domain"/>
    <property type="match status" value="1"/>
</dbReference>
<dbReference type="GO" id="GO:0046872">
    <property type="term" value="F:metal ion binding"/>
    <property type="evidence" value="ECO:0007669"/>
    <property type="project" value="UniProtKB-UniRule"/>
</dbReference>
<keyword evidence="5 9" id="KW-0548">Nucleotidyltransferase</keyword>
<dbReference type="InterPro" id="IPR018944">
    <property type="entry name" value="DNA_pol_lambd_fingers_domain"/>
</dbReference>
<dbReference type="GO" id="GO:0003887">
    <property type="term" value="F:DNA-directed DNA polymerase activity"/>
    <property type="evidence" value="ECO:0007669"/>
    <property type="project" value="UniProtKB-UniRule"/>
</dbReference>
<dbReference type="PRINTS" id="PR00869">
    <property type="entry name" value="DNAPOLX"/>
</dbReference>
<dbReference type="RefSeq" id="XP_038070673.1">
    <property type="nucleotide sequence ID" value="XM_038214745.1"/>
</dbReference>
<evidence type="ECO:0000256" key="8">
    <source>
        <dbReference type="ARBA" id="ARBA00023242"/>
    </source>
</evidence>
<comment type="subcellular location">
    <subcellularLocation>
        <location evidence="2 9">Nucleus</location>
    </subcellularLocation>
</comment>
<dbReference type="SMART" id="SM00483">
    <property type="entry name" value="POLXc"/>
    <property type="match status" value="1"/>
</dbReference>
<keyword evidence="4 9" id="KW-0808">Transferase</keyword>
<evidence type="ECO:0000256" key="4">
    <source>
        <dbReference type="ARBA" id="ARBA00022679"/>
    </source>
</evidence>
<sequence length="596" mass="67413">MAAPVKKRKTSLPKKTVGLAFPVKFPDISMFIVERKIQRARLDHVKNLARRKGFQVSDSLNESVTHIISELETRDQVLEVLRGRLSNDVEASLFLKDAEIVCMGWFTSCMEEGAPVQVTHGHRLKPEVKAVPTVSSSSASKTCYQDAKYCCQRITPLNHHNKKLTDALEVLEKQADFLGGDNNSSRALAFRKASTALKALPKTVRNMREVENLCDLKGGKHCKRVVQEILEEGFSSEVEDIMNDEWFQTVKIFTGVFGCGAATGRKWFDMKLRSLEDVRRCQDINLTTEQKHGLKFYDDINTPVTRHEADVIQQIVAAEAQQILPGTTVTVTGGFSRGKTTGHDVDLLISHPEEGKEEGLLAQILYALHKKDFLEYTDVQNSSYNEAAIRQVKRNQVMDHFERCFSIFRLPKRLIQDRSELNTDQSTVKLGENTLKMSPKDQANTQRPTLAEEGSGDVEDTTNKTQNQDNSDETGNADDRNVRTQSQDAGLLDSKLTPCVDSEATSLNDGVRDWVARRVDLIITPHSQYAYALMGWIGSRMFNRSIRDYANREMNMTLTSHGLFDKTKNALIPAKTQREIFEHLKLQYREPKERNC</sequence>
<evidence type="ECO:0000256" key="5">
    <source>
        <dbReference type="ARBA" id="ARBA00022695"/>
    </source>
</evidence>
<evidence type="ECO:0000256" key="6">
    <source>
        <dbReference type="ARBA" id="ARBA00022723"/>
    </source>
</evidence>
<feature type="binding site" evidence="10">
    <location>
        <position position="520"/>
    </location>
    <ligand>
        <name>Mg(2+)</name>
        <dbReference type="ChEBI" id="CHEBI:18420"/>
    </ligand>
</feature>
<proteinExistence type="inferred from homology"/>
<evidence type="ECO:0000256" key="11">
    <source>
        <dbReference type="SAM" id="MobiDB-lite"/>
    </source>
</evidence>
<dbReference type="InterPro" id="IPR019843">
    <property type="entry name" value="DNA_pol-X_BS"/>
</dbReference>
<dbReference type="GeneID" id="119739715"/>
<dbReference type="PANTHER" id="PTHR11276">
    <property type="entry name" value="DNA POLYMERASE TYPE-X FAMILY MEMBER"/>
    <property type="match status" value="1"/>
</dbReference>
<dbReference type="OMA" id="GKPCGHD"/>
<dbReference type="Gene3D" id="3.30.460.10">
    <property type="entry name" value="Beta Polymerase, domain 2"/>
    <property type="match status" value="1"/>
</dbReference>
<dbReference type="Proteomes" id="UP000887568">
    <property type="component" value="Unplaced"/>
</dbReference>
<dbReference type="InterPro" id="IPR037160">
    <property type="entry name" value="DNA_Pol_thumb_sf"/>
</dbReference>
<dbReference type="Pfam" id="PF14791">
    <property type="entry name" value="DNA_pol_B_thumb"/>
    <property type="match status" value="1"/>
</dbReference>
<evidence type="ECO:0000256" key="9">
    <source>
        <dbReference type="PIRNR" id="PIRNR000817"/>
    </source>
</evidence>
<dbReference type="SUPFAM" id="SSF81585">
    <property type="entry name" value="PsbU/PolX domain-like"/>
    <property type="match status" value="1"/>
</dbReference>
<evidence type="ECO:0000256" key="10">
    <source>
        <dbReference type="PIRSR" id="PIRSR000817-1"/>
    </source>
</evidence>
<dbReference type="FunFam" id="3.30.210.10:FF:000005">
    <property type="entry name" value="DNA polymerase IV"/>
    <property type="match status" value="1"/>
</dbReference>
<keyword evidence="14" id="KW-1185">Reference proteome</keyword>
<protein>
    <recommendedName>
        <fullName evidence="12">BRCT domain-containing protein</fullName>
    </recommendedName>
</protein>
<dbReference type="Gene3D" id="3.30.210.10">
    <property type="entry name" value="DNA polymerase, thumb domain"/>
    <property type="match status" value="1"/>
</dbReference>
<evidence type="ECO:0000313" key="13">
    <source>
        <dbReference type="EnsemblMetazoa" id="XP_038070673.1"/>
    </source>
</evidence>
<evidence type="ECO:0000256" key="2">
    <source>
        <dbReference type="ARBA" id="ARBA00004123"/>
    </source>
</evidence>
<feature type="binding site" evidence="10">
    <location>
        <position position="344"/>
    </location>
    <ligand>
        <name>Mg(2+)</name>
        <dbReference type="ChEBI" id="CHEBI:18420"/>
    </ligand>
</feature>
<dbReference type="InterPro" id="IPR028207">
    <property type="entry name" value="DNA_pol_B_palm_palm"/>
</dbReference>
<dbReference type="InterPro" id="IPR022312">
    <property type="entry name" value="DNA_pol_X"/>
</dbReference>
<feature type="region of interest" description="Disordered" evidence="11">
    <location>
        <begin position="425"/>
        <end position="495"/>
    </location>
</feature>
<evidence type="ECO:0000313" key="14">
    <source>
        <dbReference type="Proteomes" id="UP000887568"/>
    </source>
</evidence>
<feature type="domain" description="BRCT" evidence="12">
    <location>
        <begin position="25"/>
        <end position="113"/>
    </location>
</feature>
<evidence type="ECO:0000259" key="12">
    <source>
        <dbReference type="PROSITE" id="PS50172"/>
    </source>
</evidence>
<dbReference type="OrthoDB" id="205514at2759"/>
<dbReference type="EnsemblMetazoa" id="XM_038214745.1">
    <property type="protein sequence ID" value="XP_038070673.1"/>
    <property type="gene ID" value="LOC119739715"/>
</dbReference>
<dbReference type="CDD" id="cd00141">
    <property type="entry name" value="NT_POLXc"/>
    <property type="match status" value="1"/>
</dbReference>
<dbReference type="InterPro" id="IPR036420">
    <property type="entry name" value="BRCT_dom_sf"/>
</dbReference>
<dbReference type="InterPro" id="IPR002054">
    <property type="entry name" value="DNA-dir_DNA_pol_X"/>
</dbReference>
<keyword evidence="8 9" id="KW-0539">Nucleus</keyword>
<dbReference type="FunFam" id="1.10.150.20:FF:000010">
    <property type="entry name" value="DNA polymerase lambda"/>
    <property type="match status" value="1"/>
</dbReference>
<dbReference type="InterPro" id="IPR001726">
    <property type="entry name" value="TdT/Mu"/>
</dbReference>
<dbReference type="Pfam" id="PF10391">
    <property type="entry name" value="DNA_pol_lambd_f"/>
    <property type="match status" value="1"/>
</dbReference>
<dbReference type="InterPro" id="IPR027421">
    <property type="entry name" value="DNA_pol_lamdba_lyase_dom_sf"/>
</dbReference>
<dbReference type="SUPFAM" id="SSF81301">
    <property type="entry name" value="Nucleotidyltransferase"/>
    <property type="match status" value="1"/>
</dbReference>
<dbReference type="FunFam" id="1.10.150.110:FF:000003">
    <property type="entry name" value="DNA polymerase mu"/>
    <property type="match status" value="1"/>
</dbReference>
<keyword evidence="7 9" id="KW-0460">Magnesium</keyword>
<name>A0A914B422_PATMI</name>
<dbReference type="GO" id="GO:0003677">
    <property type="term" value="F:DNA binding"/>
    <property type="evidence" value="ECO:0007669"/>
    <property type="project" value="UniProtKB-UniRule"/>
</dbReference>
<dbReference type="InterPro" id="IPR029398">
    <property type="entry name" value="PolB_thumb"/>
</dbReference>
<dbReference type="Gene3D" id="1.10.150.20">
    <property type="entry name" value="5' to 3' exonuclease, C-terminal subdomain"/>
    <property type="match status" value="1"/>
</dbReference>
<comment type="similarity">
    <text evidence="3 9">Belongs to the DNA polymerase type-X family.</text>
</comment>
<accession>A0A914B422</accession>